<dbReference type="Proteomes" id="UP000015106">
    <property type="component" value="Chromosome 7"/>
</dbReference>
<organism evidence="2 3">
    <name type="scientific">Triticum urartu</name>
    <name type="common">Red wild einkorn</name>
    <name type="synonym">Crithodium urartu</name>
    <dbReference type="NCBI Taxonomy" id="4572"/>
    <lineage>
        <taxon>Eukaryota</taxon>
        <taxon>Viridiplantae</taxon>
        <taxon>Streptophyta</taxon>
        <taxon>Embryophyta</taxon>
        <taxon>Tracheophyta</taxon>
        <taxon>Spermatophyta</taxon>
        <taxon>Magnoliopsida</taxon>
        <taxon>Liliopsida</taxon>
        <taxon>Poales</taxon>
        <taxon>Poaceae</taxon>
        <taxon>BOP clade</taxon>
        <taxon>Pooideae</taxon>
        <taxon>Triticodae</taxon>
        <taxon>Triticeae</taxon>
        <taxon>Triticinae</taxon>
        <taxon>Triticum</taxon>
    </lineage>
</organism>
<evidence type="ECO:0000313" key="2">
    <source>
        <dbReference type="EnsemblPlants" id="TuG1812G0700001180.01.T01"/>
    </source>
</evidence>
<evidence type="ECO:0000313" key="3">
    <source>
        <dbReference type="Proteomes" id="UP000015106"/>
    </source>
</evidence>
<reference evidence="2" key="2">
    <citation type="submission" date="2018-03" db="EMBL/GenBank/DDBJ databases">
        <title>The Triticum urartu genome reveals the dynamic nature of wheat genome evolution.</title>
        <authorList>
            <person name="Ling H."/>
            <person name="Ma B."/>
            <person name="Shi X."/>
            <person name="Liu H."/>
            <person name="Dong L."/>
            <person name="Sun H."/>
            <person name="Cao Y."/>
            <person name="Gao Q."/>
            <person name="Zheng S."/>
            <person name="Li Y."/>
            <person name="Yu Y."/>
            <person name="Du H."/>
            <person name="Qi M."/>
            <person name="Li Y."/>
            <person name="Yu H."/>
            <person name="Cui Y."/>
            <person name="Wang N."/>
            <person name="Chen C."/>
            <person name="Wu H."/>
            <person name="Zhao Y."/>
            <person name="Zhang J."/>
            <person name="Li Y."/>
            <person name="Zhou W."/>
            <person name="Zhang B."/>
            <person name="Hu W."/>
            <person name="Eijk M."/>
            <person name="Tang J."/>
            <person name="Witsenboer H."/>
            <person name="Zhao S."/>
            <person name="Li Z."/>
            <person name="Zhang A."/>
            <person name="Wang D."/>
            <person name="Liang C."/>
        </authorList>
    </citation>
    <scope>NUCLEOTIDE SEQUENCE [LARGE SCALE GENOMIC DNA]</scope>
    <source>
        <strain evidence="2">cv. G1812</strain>
    </source>
</reference>
<keyword evidence="3" id="KW-1185">Reference proteome</keyword>
<evidence type="ECO:0000256" key="1">
    <source>
        <dbReference type="SAM" id="MobiDB-lite"/>
    </source>
</evidence>
<proteinExistence type="predicted"/>
<dbReference type="Gramene" id="TuG1812G0700001180.01.T01">
    <property type="protein sequence ID" value="TuG1812G0700001180.01.T01"/>
    <property type="gene ID" value="TuG1812G0700001180.01"/>
</dbReference>
<feature type="compositionally biased region" description="Low complexity" evidence="1">
    <location>
        <begin position="28"/>
        <end position="85"/>
    </location>
</feature>
<dbReference type="EnsemblPlants" id="TuG1812G0700001180.01.T01">
    <property type="protein sequence ID" value="TuG1812G0700001180.01.T01"/>
    <property type="gene ID" value="TuG1812G0700001180.01"/>
</dbReference>
<reference evidence="2" key="3">
    <citation type="submission" date="2022-06" db="UniProtKB">
        <authorList>
            <consortium name="EnsemblPlants"/>
        </authorList>
    </citation>
    <scope>IDENTIFICATION</scope>
</reference>
<protein>
    <submittedName>
        <fullName evidence="2">Uncharacterized protein</fullName>
    </submittedName>
</protein>
<dbReference type="AlphaFoldDB" id="A0A8R7QX68"/>
<sequence>MATTSTCSSTAPPTAATSAPRARRRCEATAGAASSCATTSRGRRWSSGGRPSGPTRGTISCSAKSPAASAPTGSTSASTTSTAPPDDALGRGAHPRQGGHASPCSSDWAPLPQKPRLPVAVAGDPVRAGRRRRSQRQLRLGLTRIQGQVRVPPEEEAGPPAGCRHGRLQPRHVRPSGYARTAYPTARRSAPQRRDPRHHPRHGRDASPRRAAVPGCQCRIEKDKSGIPVHLFRSVAASDTMT</sequence>
<name>A0A8R7QX68_TRIUA</name>
<feature type="region of interest" description="Disordered" evidence="1">
    <location>
        <begin position="1"/>
        <end position="214"/>
    </location>
</feature>
<feature type="compositionally biased region" description="Basic residues" evidence="1">
    <location>
        <begin position="164"/>
        <end position="174"/>
    </location>
</feature>
<feature type="compositionally biased region" description="Low complexity" evidence="1">
    <location>
        <begin position="1"/>
        <end position="20"/>
    </location>
</feature>
<accession>A0A8R7QX68</accession>
<reference evidence="3" key="1">
    <citation type="journal article" date="2013" name="Nature">
        <title>Draft genome of the wheat A-genome progenitor Triticum urartu.</title>
        <authorList>
            <person name="Ling H.Q."/>
            <person name="Zhao S."/>
            <person name="Liu D."/>
            <person name="Wang J."/>
            <person name="Sun H."/>
            <person name="Zhang C."/>
            <person name="Fan H."/>
            <person name="Li D."/>
            <person name="Dong L."/>
            <person name="Tao Y."/>
            <person name="Gao C."/>
            <person name="Wu H."/>
            <person name="Li Y."/>
            <person name="Cui Y."/>
            <person name="Guo X."/>
            <person name="Zheng S."/>
            <person name="Wang B."/>
            <person name="Yu K."/>
            <person name="Liang Q."/>
            <person name="Yang W."/>
            <person name="Lou X."/>
            <person name="Chen J."/>
            <person name="Feng M."/>
            <person name="Jian J."/>
            <person name="Zhang X."/>
            <person name="Luo G."/>
            <person name="Jiang Y."/>
            <person name="Liu J."/>
            <person name="Wang Z."/>
            <person name="Sha Y."/>
            <person name="Zhang B."/>
            <person name="Wu H."/>
            <person name="Tang D."/>
            <person name="Shen Q."/>
            <person name="Xue P."/>
            <person name="Zou S."/>
            <person name="Wang X."/>
            <person name="Liu X."/>
            <person name="Wang F."/>
            <person name="Yang Y."/>
            <person name="An X."/>
            <person name="Dong Z."/>
            <person name="Zhang K."/>
            <person name="Zhang X."/>
            <person name="Luo M.C."/>
            <person name="Dvorak J."/>
            <person name="Tong Y."/>
            <person name="Wang J."/>
            <person name="Yang H."/>
            <person name="Li Z."/>
            <person name="Wang D."/>
            <person name="Zhang A."/>
            <person name="Wang J."/>
        </authorList>
    </citation>
    <scope>NUCLEOTIDE SEQUENCE</scope>
    <source>
        <strain evidence="3">cv. G1812</strain>
    </source>
</reference>